<dbReference type="PANTHER" id="PTHR43818:SF7">
    <property type="entry name" value="DEHYDROGENASE"/>
    <property type="match status" value="1"/>
</dbReference>
<dbReference type="SUPFAM" id="SSF51735">
    <property type="entry name" value="NAD(P)-binding Rossmann-fold domains"/>
    <property type="match status" value="1"/>
</dbReference>
<evidence type="ECO:0000313" key="2">
    <source>
        <dbReference type="EMBL" id="OKL44108.1"/>
    </source>
</evidence>
<dbReference type="STRING" id="197461.A3843_11105"/>
<dbReference type="InterPro" id="IPR050463">
    <property type="entry name" value="Gfo/Idh/MocA_oxidrdct_glycsds"/>
</dbReference>
<reference evidence="2 3" key="1">
    <citation type="submission" date="2016-03" db="EMBL/GenBank/DDBJ databases">
        <title>Genome sequence of Nesiotobacter sp. nov., a moderately halophilic alphaproteobacterium isolated from the Yellow Sea, China.</title>
        <authorList>
            <person name="Zhang G."/>
            <person name="Zhang R."/>
        </authorList>
    </citation>
    <scope>NUCLEOTIDE SEQUENCE [LARGE SCALE GENOMIC DNA]</scope>
    <source>
        <strain evidence="2 3">WB1-6</strain>
    </source>
</reference>
<dbReference type="EMBL" id="LVVZ01000015">
    <property type="protein sequence ID" value="OKL44108.1"/>
    <property type="molecule type" value="Genomic_DNA"/>
</dbReference>
<evidence type="ECO:0000259" key="1">
    <source>
        <dbReference type="Pfam" id="PF01408"/>
    </source>
</evidence>
<proteinExistence type="predicted"/>
<evidence type="ECO:0000313" key="3">
    <source>
        <dbReference type="Proteomes" id="UP000185783"/>
    </source>
</evidence>
<dbReference type="Gene3D" id="3.30.360.10">
    <property type="entry name" value="Dihydrodipicolinate Reductase, domain 2"/>
    <property type="match status" value="1"/>
</dbReference>
<dbReference type="AlphaFoldDB" id="A0A1U7JHE1"/>
<accession>A0A1U7JHE1</accession>
<feature type="domain" description="Gfo/Idh/MocA-like oxidoreductase N-terminal" evidence="1">
    <location>
        <begin position="4"/>
        <end position="112"/>
    </location>
</feature>
<name>A0A1U7JHE1_9HYPH</name>
<dbReference type="InterPro" id="IPR036291">
    <property type="entry name" value="NAD(P)-bd_dom_sf"/>
</dbReference>
<dbReference type="RefSeq" id="WP_028481083.1">
    <property type="nucleotide sequence ID" value="NZ_LVVZ01000015.1"/>
</dbReference>
<dbReference type="Gene3D" id="3.40.50.720">
    <property type="entry name" value="NAD(P)-binding Rossmann-like Domain"/>
    <property type="match status" value="1"/>
</dbReference>
<dbReference type="GO" id="GO:0000166">
    <property type="term" value="F:nucleotide binding"/>
    <property type="evidence" value="ECO:0007669"/>
    <property type="project" value="InterPro"/>
</dbReference>
<sequence>MAEKIALVGIGKIARDQHIPAIHGAKEWELAAVVSRSTALDGVDTYPTIEALLAARPDISTLSLAMPPRPRFDVAVKALNAGRHVMLEKPPAHSLAACLQLQRLATEKGVGLFASWHSRFAWCVPAARAWLEDKTLVSLRIAWNEDVRRWHPGQHWIFEPGGMGVFDPGINAVSIMTEILPDPVHVKEATLLFPKNRQAPIAATVAFHHGGGADVRADFDWRQEGPQQWTIDVETTDGHLCLTDGGSKMYVDGTLVDDGLNEEYPRLYRRLSELVTAGRSDMDLSPLVHVVDAFALGGRVLVEPFHF</sequence>
<dbReference type="Proteomes" id="UP000185783">
    <property type="component" value="Unassembled WGS sequence"/>
</dbReference>
<protein>
    <submittedName>
        <fullName evidence="2">Galactose 1-dehydrogenase</fullName>
    </submittedName>
</protein>
<dbReference type="InterPro" id="IPR000683">
    <property type="entry name" value="Gfo/Idh/MocA-like_OxRdtase_N"/>
</dbReference>
<comment type="caution">
    <text evidence="2">The sequence shown here is derived from an EMBL/GenBank/DDBJ whole genome shotgun (WGS) entry which is preliminary data.</text>
</comment>
<gene>
    <name evidence="2" type="ORF">A3843_11105</name>
</gene>
<dbReference type="Pfam" id="PF01408">
    <property type="entry name" value="GFO_IDH_MocA"/>
    <property type="match status" value="1"/>
</dbReference>
<organism evidence="2 3">
    <name type="scientific">Pseudovibrio exalbescens</name>
    <dbReference type="NCBI Taxonomy" id="197461"/>
    <lineage>
        <taxon>Bacteria</taxon>
        <taxon>Pseudomonadati</taxon>
        <taxon>Pseudomonadota</taxon>
        <taxon>Alphaproteobacteria</taxon>
        <taxon>Hyphomicrobiales</taxon>
        <taxon>Stappiaceae</taxon>
        <taxon>Pseudovibrio</taxon>
    </lineage>
</organism>
<keyword evidence="3" id="KW-1185">Reference proteome</keyword>
<dbReference type="PANTHER" id="PTHR43818">
    <property type="entry name" value="BCDNA.GH03377"/>
    <property type="match status" value="1"/>
</dbReference>